<feature type="transmembrane region" description="Helical" evidence="1">
    <location>
        <begin position="16"/>
        <end position="37"/>
    </location>
</feature>
<keyword evidence="3" id="KW-1185">Reference proteome</keyword>
<feature type="transmembrane region" description="Helical" evidence="1">
    <location>
        <begin position="151"/>
        <end position="171"/>
    </location>
</feature>
<protein>
    <submittedName>
        <fullName evidence="2">PepSY-associated TM helix domain-containing protein</fullName>
    </submittedName>
</protein>
<comment type="caution">
    <text evidence="2">The sequence shown here is derived from an EMBL/GenBank/DDBJ whole genome shotgun (WGS) entry which is preliminary data.</text>
</comment>
<feature type="transmembrane region" description="Helical" evidence="1">
    <location>
        <begin position="192"/>
        <end position="217"/>
    </location>
</feature>
<evidence type="ECO:0000256" key="1">
    <source>
        <dbReference type="SAM" id="Phobius"/>
    </source>
</evidence>
<sequence>MSKIGLRKAWFQVHKWIGLILAILILPLSLTGAALVWDDALDHALNPQRYATSGNGTLAPQPYIAAARVVLQPGDAIASLTLPDAPGEPVVVSASPASGRQGVQGPPARITVWIDPASAHVLDVANNSGGLIRTLHMIHGSLLIPGVGRQIVGWIGVAMLLSCVSGLWLWWPTVGRWVRGLRWRRHRNTDTNLHHLLGFWIALPLFVLSLTGAWIAFPQVFGGGPNAMRTGPKGGRPVPLAQPQQALDAVLRSARAAHAGAVAKIDWPTDQKPMWKVAFVADATGVVVHDADGVAEIARAAPEPLARTMRRIHDGTQMGLLWQIVIFLGGLLPAILAVTGIIMWWRARGWRAQLKARQRARA</sequence>
<reference evidence="2 3" key="1">
    <citation type="submission" date="2023-11" db="EMBL/GenBank/DDBJ databases">
        <title>MicrobeMod: A computational toolkit for identifying prokaryotic methylation and restriction-modification with nanopore sequencing.</title>
        <authorList>
            <person name="Crits-Christoph A."/>
            <person name="Kang S.C."/>
            <person name="Lee H."/>
            <person name="Ostrov N."/>
        </authorList>
    </citation>
    <scope>NUCLEOTIDE SEQUENCE [LARGE SCALE GENOMIC DNA]</scope>
    <source>
        <strain evidence="2 3">ATCC 14820</strain>
    </source>
</reference>
<gene>
    <name evidence="2" type="ORF">SIL82_05635</name>
</gene>
<keyword evidence="1" id="KW-1133">Transmembrane helix</keyword>
<evidence type="ECO:0000313" key="3">
    <source>
        <dbReference type="Proteomes" id="UP001279660"/>
    </source>
</evidence>
<evidence type="ECO:0000313" key="2">
    <source>
        <dbReference type="EMBL" id="MDX5983735.1"/>
    </source>
</evidence>
<proteinExistence type="predicted"/>
<dbReference type="EMBL" id="JAWXXV010000001">
    <property type="protein sequence ID" value="MDX5983735.1"/>
    <property type="molecule type" value="Genomic_DNA"/>
</dbReference>
<keyword evidence="1" id="KW-0472">Membrane</keyword>
<keyword evidence="1" id="KW-0812">Transmembrane</keyword>
<feature type="transmembrane region" description="Helical" evidence="1">
    <location>
        <begin position="320"/>
        <end position="345"/>
    </location>
</feature>
<organism evidence="2 3">
    <name type="scientific">Sphingomonas echinoides</name>
    <dbReference type="NCBI Taxonomy" id="59803"/>
    <lineage>
        <taxon>Bacteria</taxon>
        <taxon>Pseudomonadati</taxon>
        <taxon>Pseudomonadota</taxon>
        <taxon>Alphaproteobacteria</taxon>
        <taxon>Sphingomonadales</taxon>
        <taxon>Sphingomonadaceae</taxon>
        <taxon>Sphingomonas</taxon>
    </lineage>
</organism>
<dbReference type="PANTHER" id="PTHR34219">
    <property type="entry name" value="IRON-REGULATED INNER MEMBRANE PROTEIN-RELATED"/>
    <property type="match status" value="1"/>
</dbReference>
<accession>A0ABU4PHR1</accession>
<dbReference type="Proteomes" id="UP001279660">
    <property type="component" value="Unassembled WGS sequence"/>
</dbReference>
<dbReference type="RefSeq" id="WP_010404533.1">
    <property type="nucleotide sequence ID" value="NZ_JAWXXV010000001.1"/>
</dbReference>
<dbReference type="InterPro" id="IPR005625">
    <property type="entry name" value="PepSY-ass_TM"/>
</dbReference>
<name>A0ABU4PHR1_9SPHN</name>
<dbReference type="Pfam" id="PF03929">
    <property type="entry name" value="PepSY_TM"/>
    <property type="match status" value="1"/>
</dbReference>